<dbReference type="EMBL" id="MU970193">
    <property type="protein sequence ID" value="KAK9319375.1"/>
    <property type="molecule type" value="Genomic_DNA"/>
</dbReference>
<evidence type="ECO:0000313" key="2">
    <source>
        <dbReference type="Proteomes" id="UP001489719"/>
    </source>
</evidence>
<comment type="caution">
    <text evidence="1">The sequence shown here is derived from an EMBL/GenBank/DDBJ whole genome shotgun (WGS) entry which is preliminary data.</text>
</comment>
<organism evidence="1 2">
    <name type="scientific">Lipomyces orientalis</name>
    <dbReference type="NCBI Taxonomy" id="1233043"/>
    <lineage>
        <taxon>Eukaryota</taxon>
        <taxon>Fungi</taxon>
        <taxon>Dikarya</taxon>
        <taxon>Ascomycota</taxon>
        <taxon>Saccharomycotina</taxon>
        <taxon>Lipomycetes</taxon>
        <taxon>Lipomycetales</taxon>
        <taxon>Lipomycetaceae</taxon>
        <taxon>Lipomyces</taxon>
    </lineage>
</organism>
<evidence type="ECO:0000313" key="1">
    <source>
        <dbReference type="EMBL" id="KAK9319375.1"/>
    </source>
</evidence>
<gene>
    <name evidence="1" type="ORF">V1517DRAFT_51052</name>
</gene>
<proteinExistence type="predicted"/>
<dbReference type="Proteomes" id="UP001489719">
    <property type="component" value="Unassembled WGS sequence"/>
</dbReference>
<keyword evidence="2" id="KW-1185">Reference proteome</keyword>
<name>A0ACC3TEH9_9ASCO</name>
<sequence>MLQIRYAVILSVAILLVSNLELVSAWQPGTLCITTALYQILSDNGYYRRLYGLEVYQLGAEHQILSPVGFTTTSAFGVSTSGKVTFIKGRPKCSIVGNGQLLNNCMGHTKLLAAPTVYREHGR</sequence>
<accession>A0ACC3TEH9</accession>
<reference evidence="2" key="1">
    <citation type="journal article" date="2024" name="Front. Bioeng. Biotechnol.">
        <title>Genome-scale model development and genomic sequencing of the oleaginous clade Lipomyces.</title>
        <authorList>
            <person name="Czajka J.J."/>
            <person name="Han Y."/>
            <person name="Kim J."/>
            <person name="Mondo S.J."/>
            <person name="Hofstad B.A."/>
            <person name="Robles A."/>
            <person name="Haridas S."/>
            <person name="Riley R."/>
            <person name="LaButti K."/>
            <person name="Pangilinan J."/>
            <person name="Andreopoulos W."/>
            <person name="Lipzen A."/>
            <person name="Yan J."/>
            <person name="Wang M."/>
            <person name="Ng V."/>
            <person name="Grigoriev I.V."/>
            <person name="Spatafora J.W."/>
            <person name="Magnuson J.K."/>
            <person name="Baker S.E."/>
            <person name="Pomraning K.R."/>
        </authorList>
    </citation>
    <scope>NUCLEOTIDE SEQUENCE [LARGE SCALE GENOMIC DNA]</scope>
    <source>
        <strain evidence="2">CBS 10300</strain>
    </source>
</reference>
<protein>
    <submittedName>
        <fullName evidence="1">Uncharacterized protein</fullName>
    </submittedName>
</protein>